<feature type="transmembrane region" description="Helical" evidence="6">
    <location>
        <begin position="293"/>
        <end position="319"/>
    </location>
</feature>
<evidence type="ECO:0000256" key="2">
    <source>
        <dbReference type="ARBA" id="ARBA00022475"/>
    </source>
</evidence>
<feature type="transmembrane region" description="Helical" evidence="6">
    <location>
        <begin position="7"/>
        <end position="27"/>
    </location>
</feature>
<feature type="transmembrane region" description="Helical" evidence="6">
    <location>
        <begin position="325"/>
        <end position="347"/>
    </location>
</feature>
<evidence type="ECO:0000313" key="7">
    <source>
        <dbReference type="EMBL" id="RZM81168.1"/>
    </source>
</evidence>
<dbReference type="Proteomes" id="UP000292345">
    <property type="component" value="Unassembled WGS sequence"/>
</dbReference>
<gene>
    <name evidence="7" type="ORF">C3B51_09265</name>
</gene>
<feature type="transmembrane region" description="Helical" evidence="6">
    <location>
        <begin position="212"/>
        <end position="229"/>
    </location>
</feature>
<feature type="transmembrane region" description="Helical" evidence="6">
    <location>
        <begin position="39"/>
        <end position="62"/>
    </location>
</feature>
<dbReference type="GO" id="GO:0005886">
    <property type="term" value="C:plasma membrane"/>
    <property type="evidence" value="ECO:0007669"/>
    <property type="project" value="UniProtKB-SubCell"/>
</dbReference>
<feature type="transmembrane region" description="Helical" evidence="6">
    <location>
        <begin position="173"/>
        <end position="192"/>
    </location>
</feature>
<dbReference type="Pfam" id="PF01943">
    <property type="entry name" value="Polysacc_synt"/>
    <property type="match status" value="1"/>
</dbReference>
<accession>A0A4Q7EDX4</accession>
<evidence type="ECO:0000256" key="1">
    <source>
        <dbReference type="ARBA" id="ARBA00004651"/>
    </source>
</evidence>
<feature type="transmembrane region" description="Helical" evidence="6">
    <location>
        <begin position="108"/>
        <end position="127"/>
    </location>
</feature>
<organism evidence="7 8">
    <name type="scientific">Pseudoalteromonas rubra</name>
    <dbReference type="NCBI Taxonomy" id="43658"/>
    <lineage>
        <taxon>Bacteria</taxon>
        <taxon>Pseudomonadati</taxon>
        <taxon>Pseudomonadota</taxon>
        <taxon>Gammaproteobacteria</taxon>
        <taxon>Alteromonadales</taxon>
        <taxon>Pseudoalteromonadaceae</taxon>
        <taxon>Pseudoalteromonas</taxon>
    </lineage>
</organism>
<feature type="transmembrane region" description="Helical" evidence="6">
    <location>
        <begin position="437"/>
        <end position="462"/>
    </location>
</feature>
<keyword evidence="5 6" id="KW-0472">Membrane</keyword>
<evidence type="ECO:0000313" key="8">
    <source>
        <dbReference type="Proteomes" id="UP000292345"/>
    </source>
</evidence>
<comment type="caution">
    <text evidence="7">The sequence shown here is derived from an EMBL/GenBank/DDBJ whole genome shotgun (WGS) entry which is preliminary data.</text>
</comment>
<comment type="subcellular location">
    <subcellularLocation>
        <location evidence="1">Cell membrane</location>
        <topology evidence="1">Multi-pass membrane protein</topology>
    </subcellularLocation>
</comment>
<dbReference type="RefSeq" id="WP_125717059.1">
    <property type="nucleotide sequence ID" value="NZ_PPUZ01000024.1"/>
</dbReference>
<dbReference type="InterPro" id="IPR002797">
    <property type="entry name" value="Polysacc_synth"/>
</dbReference>
<reference evidence="7 8" key="1">
    <citation type="submission" date="2018-01" db="EMBL/GenBank/DDBJ databases">
        <title>Co-occurrence of chitin degradation, pigmentation and bioactivity in marine Pseudoalteromonas.</title>
        <authorList>
            <person name="Paulsen S."/>
            <person name="Gram L."/>
            <person name="Machado H."/>
        </authorList>
    </citation>
    <scope>NUCLEOTIDE SEQUENCE [LARGE SCALE GENOMIC DNA]</scope>
    <source>
        <strain evidence="7 8">S1946</strain>
    </source>
</reference>
<feature type="transmembrane region" description="Helical" evidence="6">
    <location>
        <begin position="381"/>
        <end position="401"/>
    </location>
</feature>
<keyword evidence="2" id="KW-1003">Cell membrane</keyword>
<evidence type="ECO:0000256" key="5">
    <source>
        <dbReference type="ARBA" id="ARBA00023136"/>
    </source>
</evidence>
<evidence type="ECO:0000256" key="3">
    <source>
        <dbReference type="ARBA" id="ARBA00022692"/>
    </source>
</evidence>
<feature type="transmembrane region" description="Helical" evidence="6">
    <location>
        <begin position="249"/>
        <end position="272"/>
    </location>
</feature>
<evidence type="ECO:0000256" key="6">
    <source>
        <dbReference type="SAM" id="Phobius"/>
    </source>
</evidence>
<keyword evidence="3 6" id="KW-0812">Transmembrane</keyword>
<dbReference type="InterPro" id="IPR050833">
    <property type="entry name" value="Poly_Biosynth_Transport"/>
</dbReference>
<dbReference type="EMBL" id="PPUZ01000024">
    <property type="protein sequence ID" value="RZM81168.1"/>
    <property type="molecule type" value="Genomic_DNA"/>
</dbReference>
<proteinExistence type="predicted"/>
<protein>
    <submittedName>
        <fullName evidence="7">Polysaccharide biosynthesis protein</fullName>
    </submittedName>
</protein>
<dbReference type="PANTHER" id="PTHR30250:SF11">
    <property type="entry name" value="O-ANTIGEN TRANSPORTER-RELATED"/>
    <property type="match status" value="1"/>
</dbReference>
<feature type="transmembrane region" description="Helical" evidence="6">
    <location>
        <begin position="148"/>
        <end position="167"/>
    </location>
</feature>
<dbReference type="PANTHER" id="PTHR30250">
    <property type="entry name" value="PST FAMILY PREDICTED COLANIC ACID TRANSPORTER"/>
    <property type="match status" value="1"/>
</dbReference>
<name>A0A4Q7EDX4_9GAMM</name>
<feature type="transmembrane region" description="Helical" evidence="6">
    <location>
        <begin position="74"/>
        <end position="96"/>
    </location>
</feature>
<evidence type="ECO:0000256" key="4">
    <source>
        <dbReference type="ARBA" id="ARBA00022989"/>
    </source>
</evidence>
<sequence>MNVKKIAQFAIGPVAGALLGFISLPLITWFFSPEDVGRIAMYNIALSLSVMLFSLGLDQAYVREYHESDDKVKLLITALAPGLLLLSVVFSASIFISESWLSTLLFNIESTTLTIIVILSIVVSFLSRFLSLTLRMEQRALAFSAIQISPKFFLISFVLIAVAVLPAPKANELVLITAFSQLFTFFILVFLVKEVFFSLFKINFDFDLCKRILKYGAPLILGSLAFWGLTAIDKFLLKKIAGLEELGLYSVSVSFAAAATIFQSIFSTVWAPTVYKWVAEGQNLNKVKEIQKYILLIVIVLFCFAGLLSWVVPVFLPVYYKEVQWVVISCLGYPLLYTLSEATVVGINVAKRTGLAMLAAVLSFVLNIILSLVFIPMYGAAGAAASTCISFFCFFLLRTEFSAKVWMPFPRRLQYFYTSILVLGAVFSTLYGKEYFVYTLLFWMTVLVSVCFSFKTELVYCLKLIKTRGDKEAS</sequence>
<keyword evidence="4 6" id="KW-1133">Transmembrane helix</keyword>
<feature type="transmembrane region" description="Helical" evidence="6">
    <location>
        <begin position="413"/>
        <end position="431"/>
    </location>
</feature>
<feature type="transmembrane region" description="Helical" evidence="6">
    <location>
        <begin position="354"/>
        <end position="375"/>
    </location>
</feature>
<dbReference type="AlphaFoldDB" id="A0A4Q7EDX4"/>